<dbReference type="RefSeq" id="WP_160954150.1">
    <property type="nucleotide sequence ID" value="NZ_WWEQ01000072.1"/>
</dbReference>
<dbReference type="InterPro" id="IPR021555">
    <property type="entry name" value="DUF3000"/>
</dbReference>
<proteinExistence type="predicted"/>
<dbReference type="Pfam" id="PF11452">
    <property type="entry name" value="DUF3000"/>
    <property type="match status" value="1"/>
</dbReference>
<name>A0A6N9H9L1_9MICO</name>
<comment type="caution">
    <text evidence="1">The sequence shown here is derived from an EMBL/GenBank/DDBJ whole genome shotgun (WGS) entry which is preliminary data.</text>
</comment>
<dbReference type="AlphaFoldDB" id="A0A6N9H9L1"/>
<evidence type="ECO:0000313" key="1">
    <source>
        <dbReference type="EMBL" id="MYM20738.1"/>
    </source>
</evidence>
<keyword evidence="2" id="KW-1185">Reference proteome</keyword>
<gene>
    <name evidence="1" type="ORF">GSY69_12400</name>
</gene>
<organism evidence="1 2">
    <name type="scientific">Brevibacterium rongguiense</name>
    <dbReference type="NCBI Taxonomy" id="2695267"/>
    <lineage>
        <taxon>Bacteria</taxon>
        <taxon>Bacillati</taxon>
        <taxon>Actinomycetota</taxon>
        <taxon>Actinomycetes</taxon>
        <taxon>Micrococcales</taxon>
        <taxon>Brevibacteriaceae</taxon>
        <taxon>Brevibacterium</taxon>
    </lineage>
</organism>
<protein>
    <submittedName>
        <fullName evidence="1">DUF3000 family protein</fullName>
    </submittedName>
</protein>
<accession>A0A6N9H9L1</accession>
<reference evidence="1 2" key="1">
    <citation type="submission" date="2020-01" db="EMBL/GenBank/DDBJ databases">
        <authorList>
            <person name="Deng T."/>
        </authorList>
    </citation>
    <scope>NUCLEOTIDE SEQUENCE [LARGE SCALE GENOMIC DNA]</scope>
    <source>
        <strain evidence="1 2">5221</strain>
    </source>
</reference>
<sequence>MTAPSELKRIPADFDRAAAVLREAVNTPHVTIAEIPAPGRLAPWALALGAEVFAGPAAPPAGAHPAPVAAPTGPVDAGEDEPDELATGRIVVLYDPAAPAEWGGAFRIVSYIRAELERDLGHEAMLGSVAWSWLTEALEDAECEALSMGGTTTRVLSESFGTLAERPSTIDLEMRASWTPVLAAPERIGDHLEAWVALLSTAAGLPPLPAGVTPLPGRRR</sequence>
<dbReference type="EMBL" id="WWEQ01000072">
    <property type="protein sequence ID" value="MYM20738.1"/>
    <property type="molecule type" value="Genomic_DNA"/>
</dbReference>
<dbReference type="Proteomes" id="UP000469215">
    <property type="component" value="Unassembled WGS sequence"/>
</dbReference>
<evidence type="ECO:0000313" key="2">
    <source>
        <dbReference type="Proteomes" id="UP000469215"/>
    </source>
</evidence>